<feature type="region of interest" description="Disordered" evidence="8">
    <location>
        <begin position="583"/>
        <end position="672"/>
    </location>
</feature>
<evidence type="ECO:0000256" key="4">
    <source>
        <dbReference type="ARBA" id="ARBA00023015"/>
    </source>
</evidence>
<gene>
    <name evidence="11" type="ORF">CALVIDRAFT_436280</name>
</gene>
<feature type="compositionally biased region" description="Polar residues" evidence="8">
    <location>
        <begin position="478"/>
        <end position="487"/>
    </location>
</feature>
<dbReference type="Pfam" id="PF00172">
    <property type="entry name" value="Zn_clus"/>
    <property type="match status" value="1"/>
</dbReference>
<dbReference type="SMART" id="SM00066">
    <property type="entry name" value="GAL4"/>
    <property type="match status" value="1"/>
</dbReference>
<dbReference type="OrthoDB" id="6365676at2759"/>
<feature type="compositionally biased region" description="Low complexity" evidence="8">
    <location>
        <begin position="315"/>
        <end position="326"/>
    </location>
</feature>
<evidence type="ECO:0000313" key="12">
    <source>
        <dbReference type="Proteomes" id="UP000076738"/>
    </source>
</evidence>
<feature type="domain" description="C2H2-type" evidence="10">
    <location>
        <begin position="5"/>
        <end position="32"/>
    </location>
</feature>
<feature type="region of interest" description="Disordered" evidence="8">
    <location>
        <begin position="53"/>
        <end position="72"/>
    </location>
</feature>
<dbReference type="PROSITE" id="PS00028">
    <property type="entry name" value="ZINC_FINGER_C2H2_1"/>
    <property type="match status" value="2"/>
</dbReference>
<dbReference type="InterPro" id="IPR036236">
    <property type="entry name" value="Znf_C2H2_sf"/>
</dbReference>
<evidence type="ECO:0000256" key="7">
    <source>
        <dbReference type="PROSITE-ProRule" id="PRU00042"/>
    </source>
</evidence>
<keyword evidence="4" id="KW-0805">Transcription regulation</keyword>
<dbReference type="PANTHER" id="PTHR47660:SF2">
    <property type="entry name" value="TRANSCRIPTION FACTOR WITH C2H2 AND ZN(2)-CYS(6) DNA BINDING DOMAIN (EUROFUNG)"/>
    <property type="match status" value="1"/>
</dbReference>
<evidence type="ECO:0000256" key="8">
    <source>
        <dbReference type="SAM" id="MobiDB-lite"/>
    </source>
</evidence>
<evidence type="ECO:0000256" key="3">
    <source>
        <dbReference type="ARBA" id="ARBA00022833"/>
    </source>
</evidence>
<evidence type="ECO:0000259" key="10">
    <source>
        <dbReference type="PROSITE" id="PS50157"/>
    </source>
</evidence>
<dbReference type="Gene3D" id="3.30.160.60">
    <property type="entry name" value="Classic Zinc Finger"/>
    <property type="match status" value="2"/>
</dbReference>
<dbReference type="GO" id="GO:0008270">
    <property type="term" value="F:zinc ion binding"/>
    <property type="evidence" value="ECO:0007669"/>
    <property type="project" value="UniProtKB-KW"/>
</dbReference>
<evidence type="ECO:0000256" key="5">
    <source>
        <dbReference type="ARBA" id="ARBA00023163"/>
    </source>
</evidence>
<keyword evidence="5" id="KW-0804">Transcription</keyword>
<dbReference type="InterPro" id="IPR036864">
    <property type="entry name" value="Zn2-C6_fun-type_DNA-bd_sf"/>
</dbReference>
<dbReference type="GO" id="GO:0000981">
    <property type="term" value="F:DNA-binding transcription factor activity, RNA polymerase II-specific"/>
    <property type="evidence" value="ECO:0007669"/>
    <property type="project" value="InterPro"/>
</dbReference>
<feature type="region of interest" description="Disordered" evidence="8">
    <location>
        <begin position="442"/>
        <end position="531"/>
    </location>
</feature>
<evidence type="ECO:0000256" key="1">
    <source>
        <dbReference type="ARBA" id="ARBA00022723"/>
    </source>
</evidence>
<dbReference type="Gene3D" id="4.10.240.10">
    <property type="entry name" value="Zn(2)-C6 fungal-type DNA-binding domain"/>
    <property type="match status" value="1"/>
</dbReference>
<name>A0A167FVK4_CALVF</name>
<sequence length="700" mass="75119">MGGDHPCPVCKATFTRPQHVARHMRSHTGDRPYKCQQCGDQFARSDLLSRHVNKCHSNNPQPAGRGKGAAANQELDDKRRACDQCNHSKVRCDFGIPCGKCLQRKTICTYAKPPKKTVGKKGDYSDASSTSTTSSLYDPHVSNMPGMSMSNGVPLHYINPTGTMSNDYGLQPAGVPLFNGIGNDFMHMQAARNMYDSPSPNPPSLTMSVSTLESAGSSPETQNLSNSPNGPGGKGRPRSLTVPTQTYQYPQQVYAGANGPMSAYPYVGNLTTNNVNALSQSMSIPSNWPMLQGDSSNYMSNMGTDTASQHTRNPSVASSMDASSLSNWNGSTDSAPTNNGLMYSMGNAPTVNTNLNNNMFPPLDMTNFMSDDYGRPPTAASDGGFATALDGLTLHDSDMYGDANALYQQYLTNSMPAPQQTMPAPAENLPTGQTPDLWAAFMSEPFGDNTPTTEKQQQNANGLGMPSPLKGFRPQLITRLSKSNSMPDLTPLGKGSTPRGYNQQQQQQDAKPQISGQQSRTPGEASKATVPPGIADAESLKAYQQACLARQAPALKLSPKFRTGRSPISDNRDGNSAHLASTLSIQSSSPMRGRPTNGASPTSSQNIGRPQSTSQPPQQNKMPYQYGQAQPSRPGSNLRPPEHAATGQPSHEQASPVDHSRAGQRQACIVPQPWSGWRGRARVRAVRRRRHGVFSGRAGG</sequence>
<keyword evidence="3" id="KW-0862">Zinc</keyword>
<evidence type="ECO:0000256" key="6">
    <source>
        <dbReference type="ARBA" id="ARBA00023242"/>
    </source>
</evidence>
<keyword evidence="2 7" id="KW-0863">Zinc-finger</keyword>
<feature type="region of interest" description="Disordered" evidence="8">
    <location>
        <begin position="193"/>
        <end position="241"/>
    </location>
</feature>
<evidence type="ECO:0000256" key="2">
    <source>
        <dbReference type="ARBA" id="ARBA00022771"/>
    </source>
</evidence>
<keyword evidence="6" id="KW-0539">Nucleus</keyword>
<accession>A0A167FVK4</accession>
<dbReference type="FunFam" id="3.30.160.60:FF:002343">
    <property type="entry name" value="Zinc finger protein 33A"/>
    <property type="match status" value="1"/>
</dbReference>
<feature type="region of interest" description="Disordered" evidence="8">
    <location>
        <begin position="115"/>
        <end position="139"/>
    </location>
</feature>
<dbReference type="SUPFAM" id="SSF57701">
    <property type="entry name" value="Zn2/Cys6 DNA-binding domain"/>
    <property type="match status" value="1"/>
</dbReference>
<feature type="compositionally biased region" description="Polar residues" evidence="8">
    <location>
        <begin position="449"/>
        <end position="461"/>
    </location>
</feature>
<dbReference type="SMART" id="SM00355">
    <property type="entry name" value="ZnF_C2H2"/>
    <property type="match status" value="2"/>
</dbReference>
<protein>
    <recommendedName>
        <fullName evidence="13">Zn(2)-C6 fungal-type domain-containing protein</fullName>
    </recommendedName>
</protein>
<dbReference type="InterPro" id="IPR013087">
    <property type="entry name" value="Znf_C2H2_type"/>
</dbReference>
<dbReference type="SUPFAM" id="SSF57667">
    <property type="entry name" value="beta-beta-alpha zinc fingers"/>
    <property type="match status" value="1"/>
</dbReference>
<dbReference type="CDD" id="cd00067">
    <property type="entry name" value="GAL4"/>
    <property type="match status" value="1"/>
</dbReference>
<dbReference type="PROSITE" id="PS50048">
    <property type="entry name" value="ZN2_CY6_FUNGAL_2"/>
    <property type="match status" value="1"/>
</dbReference>
<dbReference type="STRING" id="1330018.A0A167FVK4"/>
<evidence type="ECO:0000313" key="11">
    <source>
        <dbReference type="EMBL" id="KZO89892.1"/>
    </source>
</evidence>
<dbReference type="InterPro" id="IPR001138">
    <property type="entry name" value="Zn2Cys6_DnaBD"/>
</dbReference>
<keyword evidence="1" id="KW-0479">Metal-binding</keyword>
<dbReference type="PANTHER" id="PTHR47660">
    <property type="entry name" value="TRANSCRIPTION FACTOR WITH C2H2 AND ZN(2)-CYS(6) DNA BINDING DOMAIN (EUROFUNG)-RELATED-RELATED"/>
    <property type="match status" value="1"/>
</dbReference>
<dbReference type="EMBL" id="KV417360">
    <property type="protein sequence ID" value="KZO89892.1"/>
    <property type="molecule type" value="Genomic_DNA"/>
</dbReference>
<evidence type="ECO:0000259" key="9">
    <source>
        <dbReference type="PROSITE" id="PS50048"/>
    </source>
</evidence>
<feature type="compositionally biased region" description="Polar residues" evidence="8">
    <location>
        <begin position="295"/>
        <end position="314"/>
    </location>
</feature>
<dbReference type="Proteomes" id="UP000076738">
    <property type="component" value="Unassembled WGS sequence"/>
</dbReference>
<organism evidence="11 12">
    <name type="scientific">Calocera viscosa (strain TUFC12733)</name>
    <dbReference type="NCBI Taxonomy" id="1330018"/>
    <lineage>
        <taxon>Eukaryota</taxon>
        <taxon>Fungi</taxon>
        <taxon>Dikarya</taxon>
        <taxon>Basidiomycota</taxon>
        <taxon>Agaricomycotina</taxon>
        <taxon>Dacrymycetes</taxon>
        <taxon>Dacrymycetales</taxon>
        <taxon>Dacrymycetaceae</taxon>
        <taxon>Calocera</taxon>
    </lineage>
</organism>
<dbReference type="AlphaFoldDB" id="A0A167FVK4"/>
<feature type="domain" description="Zn(2)-C6 fungal-type" evidence="9">
    <location>
        <begin position="81"/>
        <end position="110"/>
    </location>
</feature>
<feature type="region of interest" description="Disordered" evidence="8">
    <location>
        <begin position="295"/>
        <end position="331"/>
    </location>
</feature>
<keyword evidence="12" id="KW-1185">Reference proteome</keyword>
<reference evidence="11 12" key="1">
    <citation type="journal article" date="2016" name="Mol. Biol. Evol.">
        <title>Comparative Genomics of Early-Diverging Mushroom-Forming Fungi Provides Insights into the Origins of Lignocellulose Decay Capabilities.</title>
        <authorList>
            <person name="Nagy L.G."/>
            <person name="Riley R."/>
            <person name="Tritt A."/>
            <person name="Adam C."/>
            <person name="Daum C."/>
            <person name="Floudas D."/>
            <person name="Sun H."/>
            <person name="Yadav J.S."/>
            <person name="Pangilinan J."/>
            <person name="Larsson K.H."/>
            <person name="Matsuura K."/>
            <person name="Barry K."/>
            <person name="Labutti K."/>
            <person name="Kuo R."/>
            <person name="Ohm R.A."/>
            <person name="Bhattacharya S.S."/>
            <person name="Shirouzu T."/>
            <person name="Yoshinaga Y."/>
            <person name="Martin F.M."/>
            <person name="Grigoriev I.V."/>
            <person name="Hibbett D.S."/>
        </authorList>
    </citation>
    <scope>NUCLEOTIDE SEQUENCE [LARGE SCALE GENOMIC DNA]</scope>
    <source>
        <strain evidence="11 12">TUFC12733</strain>
    </source>
</reference>
<proteinExistence type="predicted"/>
<feature type="domain" description="C2H2-type" evidence="10">
    <location>
        <begin position="33"/>
        <end position="61"/>
    </location>
</feature>
<feature type="compositionally biased region" description="Polar residues" evidence="8">
    <location>
        <begin position="204"/>
        <end position="229"/>
    </location>
</feature>
<dbReference type="PROSITE" id="PS50157">
    <property type="entry name" value="ZINC_FINGER_C2H2_2"/>
    <property type="match status" value="2"/>
</dbReference>
<feature type="compositionally biased region" description="Polar residues" evidence="8">
    <location>
        <begin position="597"/>
        <end position="635"/>
    </location>
</feature>
<evidence type="ECO:0008006" key="13">
    <source>
        <dbReference type="Google" id="ProtNLM"/>
    </source>
</evidence>